<dbReference type="eggNOG" id="ENOG502SH37">
    <property type="taxonomic scope" value="Eukaryota"/>
</dbReference>
<accession>E4ZSF2</accession>
<dbReference type="GeneID" id="13290955"/>
<dbReference type="OrthoDB" id="5211263at2759"/>
<sequence>MAPQPVLWKKRILVPFWIVRVLIMVLIIAVYGWTLRAVDEYKDMIKPAVAAVVVFILFIVIVLLIDILAIVLFLRDALKPATFLIMNCFQTSFWAAVLIMDFVAVGRGASAVGIGFSIFVFLSFLGLLIYSIVGYQRAKKAGQRGQYAPALNPTPAAYPTELHDAPPYQQNTAYVSPTSEAAELENQYLPPYHAGAAGDYYQQQPVKPAHIV</sequence>
<feature type="transmembrane region" description="Helical" evidence="1">
    <location>
        <begin position="81"/>
        <end position="105"/>
    </location>
</feature>
<feature type="transmembrane region" description="Helical" evidence="1">
    <location>
        <begin position="12"/>
        <end position="33"/>
    </location>
</feature>
<evidence type="ECO:0000256" key="1">
    <source>
        <dbReference type="SAM" id="Phobius"/>
    </source>
</evidence>
<dbReference type="HOGENOM" id="CLU_1338238_0_0_1"/>
<evidence type="ECO:0000313" key="2">
    <source>
        <dbReference type="EMBL" id="CBX94332.1"/>
    </source>
</evidence>
<dbReference type="EMBL" id="FP929122">
    <property type="protein sequence ID" value="CBX94332.1"/>
    <property type="molecule type" value="Genomic_DNA"/>
</dbReference>
<evidence type="ECO:0008006" key="4">
    <source>
        <dbReference type="Google" id="ProtNLM"/>
    </source>
</evidence>
<evidence type="ECO:0000313" key="3">
    <source>
        <dbReference type="Proteomes" id="UP000002668"/>
    </source>
</evidence>
<name>E4ZSF2_LEPMJ</name>
<dbReference type="AlphaFoldDB" id="E4ZSF2"/>
<keyword evidence="1" id="KW-1133">Transmembrane helix</keyword>
<dbReference type="OMA" id="QNTAYHS"/>
<proteinExistence type="predicted"/>
<dbReference type="InParanoid" id="E4ZSF2"/>
<keyword evidence="3" id="KW-1185">Reference proteome</keyword>
<feature type="transmembrane region" description="Helical" evidence="1">
    <location>
        <begin position="48"/>
        <end position="74"/>
    </location>
</feature>
<reference evidence="3" key="1">
    <citation type="journal article" date="2011" name="Nat. Commun.">
        <title>Effector diversification within compartments of the Leptosphaeria maculans genome affected by Repeat-Induced Point mutations.</title>
        <authorList>
            <person name="Rouxel T."/>
            <person name="Grandaubert J."/>
            <person name="Hane J.K."/>
            <person name="Hoede C."/>
            <person name="van de Wouw A.P."/>
            <person name="Couloux A."/>
            <person name="Dominguez V."/>
            <person name="Anthouard V."/>
            <person name="Bally P."/>
            <person name="Bourras S."/>
            <person name="Cozijnsen A.J."/>
            <person name="Ciuffetti L.M."/>
            <person name="Degrave A."/>
            <person name="Dilmaghani A."/>
            <person name="Duret L."/>
            <person name="Fudal I."/>
            <person name="Goodwin S.B."/>
            <person name="Gout L."/>
            <person name="Glaser N."/>
            <person name="Linglin J."/>
            <person name="Kema G.H.J."/>
            <person name="Lapalu N."/>
            <person name="Lawrence C.B."/>
            <person name="May K."/>
            <person name="Meyer M."/>
            <person name="Ollivier B."/>
            <person name="Poulain J."/>
            <person name="Schoch C.L."/>
            <person name="Simon A."/>
            <person name="Spatafora J.W."/>
            <person name="Stachowiak A."/>
            <person name="Turgeon B.G."/>
            <person name="Tyler B.M."/>
            <person name="Vincent D."/>
            <person name="Weissenbach J."/>
            <person name="Amselem J."/>
            <person name="Quesneville H."/>
            <person name="Oliver R.P."/>
            <person name="Wincker P."/>
            <person name="Balesdent M.-H."/>
            <person name="Howlett B.J."/>
        </authorList>
    </citation>
    <scope>NUCLEOTIDE SEQUENCE [LARGE SCALE GENOMIC DNA]</scope>
    <source>
        <strain evidence="3">JN3 / isolate v23.1.3 / race Av1-4-5-6-7-8</strain>
    </source>
</reference>
<protein>
    <recommendedName>
        <fullName evidence="4">MARVEL domain-containing protein</fullName>
    </recommendedName>
</protein>
<keyword evidence="1" id="KW-0472">Membrane</keyword>
<feature type="transmembrane region" description="Helical" evidence="1">
    <location>
        <begin position="111"/>
        <end position="133"/>
    </location>
</feature>
<gene>
    <name evidence="2" type="ORF">LEMA_P120960.1</name>
</gene>
<organism evidence="3">
    <name type="scientific">Leptosphaeria maculans (strain JN3 / isolate v23.1.3 / race Av1-4-5-6-7-8)</name>
    <name type="common">Blackleg fungus</name>
    <name type="synonym">Phoma lingam</name>
    <dbReference type="NCBI Taxonomy" id="985895"/>
    <lineage>
        <taxon>Eukaryota</taxon>
        <taxon>Fungi</taxon>
        <taxon>Dikarya</taxon>
        <taxon>Ascomycota</taxon>
        <taxon>Pezizomycotina</taxon>
        <taxon>Dothideomycetes</taxon>
        <taxon>Pleosporomycetidae</taxon>
        <taxon>Pleosporales</taxon>
        <taxon>Pleosporineae</taxon>
        <taxon>Leptosphaeriaceae</taxon>
        <taxon>Plenodomus</taxon>
        <taxon>Plenodomus lingam/Leptosphaeria maculans species complex</taxon>
    </lineage>
</organism>
<keyword evidence="1" id="KW-0812">Transmembrane</keyword>
<dbReference type="Proteomes" id="UP000002668">
    <property type="component" value="Genome"/>
</dbReference>
<dbReference type="VEuPathDB" id="FungiDB:LEMA_P120960.1"/>